<sequence>MITNTVTTAKGADCRIQRTMVVQWMEDQPQSETDKKLVDFSIVNILEELLGRTGTVFRIRGCAFGLVLYGSEKELSDDTMETFVAFIDSCLANFAKVKVQIGIGSLMHTFLDLNKSIAEALQALERRMPPGEQDTHPFVEEVKSLLQRNYGDGVCLKSIAKQLYVNPAYLGRLFKSFESITFNHYLVEVRMEKAKELLFTTDKRIYEIAREVGYRQLDWFYKKFKEYTGYSPKEYKFSHSS</sequence>
<dbReference type="PANTHER" id="PTHR43280:SF35">
    <property type="entry name" value="RESPONSE REGULATOR"/>
    <property type="match status" value="1"/>
</dbReference>
<reference evidence="6" key="1">
    <citation type="journal article" date="2019" name="Int. J. Syst. Evol. Microbiol.">
        <title>The Global Catalogue of Microorganisms (GCM) 10K type strain sequencing project: providing services to taxonomists for standard genome sequencing and annotation.</title>
        <authorList>
            <consortium name="The Broad Institute Genomics Platform"/>
            <consortium name="The Broad Institute Genome Sequencing Center for Infectious Disease"/>
            <person name="Wu L."/>
            <person name="Ma J."/>
        </authorList>
    </citation>
    <scope>NUCLEOTIDE SEQUENCE [LARGE SCALE GENOMIC DNA]</scope>
    <source>
        <strain evidence="6">CCUG 57113</strain>
    </source>
</reference>
<evidence type="ECO:0000313" key="6">
    <source>
        <dbReference type="Proteomes" id="UP001596105"/>
    </source>
</evidence>
<comment type="caution">
    <text evidence="5">The sequence shown here is derived from an EMBL/GenBank/DDBJ whole genome shotgun (WGS) entry which is preliminary data.</text>
</comment>
<protein>
    <submittedName>
        <fullName evidence="5">Helix-turn-helix domain-containing protein</fullName>
    </submittedName>
</protein>
<keyword evidence="1" id="KW-0805">Transcription regulation</keyword>
<name>A0ABW0LZC4_9BACL</name>
<dbReference type="Pfam" id="PF12833">
    <property type="entry name" value="HTH_18"/>
    <property type="match status" value="1"/>
</dbReference>
<gene>
    <name evidence="5" type="ORF">ACFPPD_18310</name>
</gene>
<dbReference type="PRINTS" id="PR00032">
    <property type="entry name" value="HTHARAC"/>
</dbReference>
<accession>A0ABW0LZC4</accession>
<dbReference type="Proteomes" id="UP001596105">
    <property type="component" value="Unassembled WGS sequence"/>
</dbReference>
<feature type="domain" description="HTH araC/xylS-type" evidence="4">
    <location>
        <begin position="140"/>
        <end position="238"/>
    </location>
</feature>
<dbReference type="RefSeq" id="WP_209751532.1">
    <property type="nucleotide sequence ID" value="NZ_JBHSMH010000070.1"/>
</dbReference>
<dbReference type="InterPro" id="IPR018062">
    <property type="entry name" value="HTH_AraC-typ_CS"/>
</dbReference>
<dbReference type="PANTHER" id="PTHR43280">
    <property type="entry name" value="ARAC-FAMILY TRANSCRIPTIONAL REGULATOR"/>
    <property type="match status" value="1"/>
</dbReference>
<keyword evidence="3" id="KW-0804">Transcription</keyword>
<evidence type="ECO:0000256" key="2">
    <source>
        <dbReference type="ARBA" id="ARBA00023125"/>
    </source>
</evidence>
<dbReference type="EMBL" id="JBHSMH010000070">
    <property type="protein sequence ID" value="MFC5470650.1"/>
    <property type="molecule type" value="Genomic_DNA"/>
</dbReference>
<evidence type="ECO:0000259" key="4">
    <source>
        <dbReference type="PROSITE" id="PS01124"/>
    </source>
</evidence>
<keyword evidence="6" id="KW-1185">Reference proteome</keyword>
<proteinExistence type="predicted"/>
<dbReference type="PROSITE" id="PS01124">
    <property type="entry name" value="HTH_ARAC_FAMILY_2"/>
    <property type="match status" value="1"/>
</dbReference>
<dbReference type="InterPro" id="IPR009057">
    <property type="entry name" value="Homeodomain-like_sf"/>
</dbReference>
<dbReference type="SUPFAM" id="SSF46689">
    <property type="entry name" value="Homeodomain-like"/>
    <property type="match status" value="2"/>
</dbReference>
<organism evidence="5 6">
    <name type="scientific">Cohnella suwonensis</name>
    <dbReference type="NCBI Taxonomy" id="696072"/>
    <lineage>
        <taxon>Bacteria</taxon>
        <taxon>Bacillati</taxon>
        <taxon>Bacillota</taxon>
        <taxon>Bacilli</taxon>
        <taxon>Bacillales</taxon>
        <taxon>Paenibacillaceae</taxon>
        <taxon>Cohnella</taxon>
    </lineage>
</organism>
<dbReference type="Gene3D" id="1.10.10.60">
    <property type="entry name" value="Homeodomain-like"/>
    <property type="match status" value="2"/>
</dbReference>
<evidence type="ECO:0000313" key="5">
    <source>
        <dbReference type="EMBL" id="MFC5470650.1"/>
    </source>
</evidence>
<dbReference type="InterPro" id="IPR018060">
    <property type="entry name" value="HTH_AraC"/>
</dbReference>
<dbReference type="PROSITE" id="PS00041">
    <property type="entry name" value="HTH_ARAC_FAMILY_1"/>
    <property type="match status" value="1"/>
</dbReference>
<evidence type="ECO:0000256" key="3">
    <source>
        <dbReference type="ARBA" id="ARBA00023163"/>
    </source>
</evidence>
<dbReference type="SMART" id="SM00342">
    <property type="entry name" value="HTH_ARAC"/>
    <property type="match status" value="1"/>
</dbReference>
<dbReference type="InterPro" id="IPR020449">
    <property type="entry name" value="Tscrpt_reg_AraC-type_HTH"/>
</dbReference>
<dbReference type="Pfam" id="PF17853">
    <property type="entry name" value="GGDEF_2"/>
    <property type="match status" value="1"/>
</dbReference>
<evidence type="ECO:0000256" key="1">
    <source>
        <dbReference type="ARBA" id="ARBA00023015"/>
    </source>
</evidence>
<keyword evidence="2" id="KW-0238">DNA-binding</keyword>
<dbReference type="InterPro" id="IPR041522">
    <property type="entry name" value="CdaR_GGDEF"/>
</dbReference>